<feature type="transmembrane region" description="Helical" evidence="1">
    <location>
        <begin position="246"/>
        <end position="265"/>
    </location>
</feature>
<name>A0A0G4GM41_VITBC</name>
<feature type="transmembrane region" description="Helical" evidence="1">
    <location>
        <begin position="387"/>
        <end position="405"/>
    </location>
</feature>
<dbReference type="AlphaFoldDB" id="A0A0G4GM41"/>
<dbReference type="PhylomeDB" id="A0A0G4GM41"/>
<dbReference type="Pfam" id="PF10192">
    <property type="entry name" value="GPR180-TMEM145_TM"/>
    <property type="match status" value="1"/>
</dbReference>
<protein>
    <recommendedName>
        <fullName evidence="3">GPR180/TMEM145 transmembrane domain-containing protein</fullName>
    </recommendedName>
</protein>
<dbReference type="GO" id="GO:0019236">
    <property type="term" value="P:response to pheromone"/>
    <property type="evidence" value="ECO:0007669"/>
    <property type="project" value="InterPro"/>
</dbReference>
<feature type="signal peptide" evidence="2">
    <location>
        <begin position="1"/>
        <end position="20"/>
    </location>
</feature>
<feature type="transmembrane region" description="Helical" evidence="1">
    <location>
        <begin position="353"/>
        <end position="375"/>
    </location>
</feature>
<dbReference type="InterPro" id="IPR019336">
    <property type="entry name" value="GPR180/TMEM145_TM"/>
</dbReference>
<keyword evidence="2" id="KW-0732">Signal</keyword>
<keyword evidence="5" id="KW-1185">Reference proteome</keyword>
<sequence>MQVWRFVVFTSFLLSGFAEGKVVKDTRWMAPDKRFVYLSKFAFKIGNGSFKYRIKLGTHTNSPALEKNVTLPLLIFLDNHWIEVDRLPACERSKKVMTTRQVIVQKDNEWSPWVTGVLHQSIRPHVWYFAFSDCQELLGPTSGPFPVMFESVMLQEDGSQFSYELLGTRFAAAMQALSYIVMMLVFLKRELELMRTQPLHPIIQVLNVAILSSAAGSLLNMTHLFFYAHNGTGLTLCDVLSEVLSMLSQMLVTTILLLIALGYTLRTGDLAKVRVGSAPALPVVATVCVGHLVLVAIGNHMADDSRFKFHSNEGAIGWTIVCIRIALYAIFLVACSNTYLASPASRLQAFLRTYTIASSLYFLAFPLLFIVTSIFAPYLRHKIMSNGVWLVQIASLSWLATLFLIPKSQYFSVSSLGHGLLPSFRSWVRGFSKSLE</sequence>
<keyword evidence="1" id="KW-1133">Transmembrane helix</keyword>
<dbReference type="InParanoid" id="A0A0G4GM41"/>
<proteinExistence type="predicted"/>
<evidence type="ECO:0000313" key="5">
    <source>
        <dbReference type="Proteomes" id="UP000041254"/>
    </source>
</evidence>
<dbReference type="GO" id="GO:0007186">
    <property type="term" value="P:G protein-coupled receptor signaling pathway"/>
    <property type="evidence" value="ECO:0007669"/>
    <property type="project" value="InterPro"/>
</dbReference>
<gene>
    <name evidence="4" type="ORF">Vbra_3363</name>
</gene>
<feature type="transmembrane region" description="Helical" evidence="1">
    <location>
        <begin position="199"/>
        <end position="226"/>
    </location>
</feature>
<reference evidence="4 5" key="1">
    <citation type="submission" date="2014-11" db="EMBL/GenBank/DDBJ databases">
        <authorList>
            <person name="Zhu J."/>
            <person name="Qi W."/>
            <person name="Song R."/>
        </authorList>
    </citation>
    <scope>NUCLEOTIDE SEQUENCE [LARGE SCALE GENOMIC DNA]</scope>
</reference>
<keyword evidence="1" id="KW-0472">Membrane</keyword>
<dbReference type="VEuPathDB" id="CryptoDB:Vbra_3363"/>
<feature type="chain" id="PRO_5005190192" description="GPR180/TMEM145 transmembrane domain-containing protein" evidence="2">
    <location>
        <begin position="21"/>
        <end position="436"/>
    </location>
</feature>
<evidence type="ECO:0000256" key="2">
    <source>
        <dbReference type="SAM" id="SignalP"/>
    </source>
</evidence>
<dbReference type="Proteomes" id="UP000041254">
    <property type="component" value="Unassembled WGS sequence"/>
</dbReference>
<evidence type="ECO:0000313" key="4">
    <source>
        <dbReference type="EMBL" id="CEM31130.1"/>
    </source>
</evidence>
<feature type="transmembrane region" description="Helical" evidence="1">
    <location>
        <begin position="277"/>
        <end position="298"/>
    </location>
</feature>
<dbReference type="InterPro" id="IPR047831">
    <property type="entry name" value="GPR180/TMEM145"/>
</dbReference>
<dbReference type="OrthoDB" id="45670at2759"/>
<evidence type="ECO:0000256" key="1">
    <source>
        <dbReference type="SAM" id="Phobius"/>
    </source>
</evidence>
<accession>A0A0G4GM41</accession>
<feature type="transmembrane region" description="Helical" evidence="1">
    <location>
        <begin position="318"/>
        <end position="341"/>
    </location>
</feature>
<organism evidence="4 5">
    <name type="scientific">Vitrella brassicaformis (strain CCMP3155)</name>
    <dbReference type="NCBI Taxonomy" id="1169540"/>
    <lineage>
        <taxon>Eukaryota</taxon>
        <taxon>Sar</taxon>
        <taxon>Alveolata</taxon>
        <taxon>Colpodellida</taxon>
        <taxon>Vitrellaceae</taxon>
        <taxon>Vitrella</taxon>
    </lineage>
</organism>
<evidence type="ECO:0000259" key="3">
    <source>
        <dbReference type="Pfam" id="PF10192"/>
    </source>
</evidence>
<feature type="domain" description="GPR180/TMEM145 transmembrane" evidence="3">
    <location>
        <begin position="177"/>
        <end position="397"/>
    </location>
</feature>
<dbReference type="EMBL" id="CDMY01000714">
    <property type="protein sequence ID" value="CEM31130.1"/>
    <property type="molecule type" value="Genomic_DNA"/>
</dbReference>
<dbReference type="PANTHER" id="PTHR23252:SF24">
    <property type="entry name" value="TRANSMEMBRANE PROTEIN 145"/>
    <property type="match status" value="1"/>
</dbReference>
<dbReference type="PANTHER" id="PTHR23252">
    <property type="entry name" value="INTIMAL THICKNESS RECEPTOR-RELATED"/>
    <property type="match status" value="1"/>
</dbReference>
<keyword evidence="1" id="KW-0812">Transmembrane</keyword>
<feature type="transmembrane region" description="Helical" evidence="1">
    <location>
        <begin position="170"/>
        <end position="187"/>
    </location>
</feature>
<dbReference type="OMA" id="YGEWDYA"/>